<dbReference type="InterPro" id="IPR036059">
    <property type="entry name" value="TldD/PmbA_sf"/>
</dbReference>
<comment type="similarity">
    <text evidence="1">Belongs to the peptidase U62 family.</text>
</comment>
<dbReference type="PANTHER" id="PTHR30624">
    <property type="entry name" value="UNCHARACTERIZED PROTEIN TLDD AND PMBA"/>
    <property type="match status" value="1"/>
</dbReference>
<organism evidence="3 4">
    <name type="scientific">candidate division WOR-3 bacterium</name>
    <dbReference type="NCBI Taxonomy" id="2052148"/>
    <lineage>
        <taxon>Bacteria</taxon>
        <taxon>Bacteria division WOR-3</taxon>
    </lineage>
</organism>
<evidence type="ECO:0000313" key="4">
    <source>
        <dbReference type="Proteomes" id="UP000885826"/>
    </source>
</evidence>
<dbReference type="GO" id="GO:0005829">
    <property type="term" value="C:cytosol"/>
    <property type="evidence" value="ECO:0007669"/>
    <property type="project" value="TreeGrafter"/>
</dbReference>
<dbReference type="EMBL" id="DRIG01000048">
    <property type="protein sequence ID" value="HEC78389.1"/>
    <property type="molecule type" value="Genomic_DNA"/>
</dbReference>
<dbReference type="PANTHER" id="PTHR30624:SF0">
    <property type="entry name" value="METALLOPROTEASE SLR0863"/>
    <property type="match status" value="1"/>
</dbReference>
<name>A0A9C9ELU9_UNCW3</name>
<evidence type="ECO:0000313" key="3">
    <source>
        <dbReference type="EMBL" id="HEC78389.1"/>
    </source>
</evidence>
<protein>
    <recommendedName>
        <fullName evidence="2">Metalloprotease TldD/E C-terminal domain-containing protein</fullName>
    </recommendedName>
</protein>
<comment type="caution">
    <text evidence="3">The sequence shown here is derived from an EMBL/GenBank/DDBJ whole genome shotgun (WGS) entry which is preliminary data.</text>
</comment>
<feature type="domain" description="Metalloprotease TldD/E C-terminal" evidence="2">
    <location>
        <begin position="326"/>
        <end position="445"/>
    </location>
</feature>
<evidence type="ECO:0000256" key="1">
    <source>
        <dbReference type="ARBA" id="ARBA00005836"/>
    </source>
</evidence>
<dbReference type="Proteomes" id="UP000885826">
    <property type="component" value="Unassembled WGS sequence"/>
</dbReference>
<dbReference type="Pfam" id="PF19289">
    <property type="entry name" value="PmbA_TldD_3rd"/>
    <property type="match status" value="1"/>
</dbReference>
<dbReference type="GO" id="GO:0008237">
    <property type="term" value="F:metallopeptidase activity"/>
    <property type="evidence" value="ECO:0007669"/>
    <property type="project" value="InterPro"/>
</dbReference>
<dbReference type="GO" id="GO:0006508">
    <property type="term" value="P:proteolysis"/>
    <property type="evidence" value="ECO:0007669"/>
    <property type="project" value="InterPro"/>
</dbReference>
<reference evidence="3" key="1">
    <citation type="journal article" date="2020" name="mSystems">
        <title>Genome- and Community-Level Interaction Insights into Carbon Utilization and Element Cycling Functions of Hydrothermarchaeota in Hydrothermal Sediment.</title>
        <authorList>
            <person name="Zhou Z."/>
            <person name="Liu Y."/>
            <person name="Xu W."/>
            <person name="Pan J."/>
            <person name="Luo Z.H."/>
            <person name="Li M."/>
        </authorList>
    </citation>
    <scope>NUCLEOTIDE SEQUENCE</scope>
    <source>
        <strain evidence="3">HyVt-388</strain>
    </source>
</reference>
<proteinExistence type="inferred from homology"/>
<dbReference type="InterPro" id="IPR051463">
    <property type="entry name" value="Peptidase_U62_metallo"/>
</dbReference>
<accession>A0A9C9ELU9</accession>
<evidence type="ECO:0000259" key="2">
    <source>
        <dbReference type="Pfam" id="PF19289"/>
    </source>
</evidence>
<dbReference type="AlphaFoldDB" id="A0A9C9ELU9"/>
<dbReference type="SUPFAM" id="SSF111283">
    <property type="entry name" value="Putative modulator of DNA gyrase, PmbA/TldD"/>
    <property type="match status" value="1"/>
</dbReference>
<gene>
    <name evidence="3" type="ORF">ENI34_04510</name>
</gene>
<sequence length="585" mass="66239">MKSFIIFILSLITTAGADGFNRTVLYKAAYDELNRSINKLRIKNQAPPYYISYRIEEVDKIEIGAEFGGLLYNNKEKRRTAYVDLRVGDYNFDNSNFMCQTRSSRIIGSEDTDLPIEDDYDAIRNALWLVTDGTYKKALEELSRKKATLQNRPRQEQIPDFSKAPSCPVDEPKIELSLDKELWADRIVELSDIFKDFPEIKESKIKFSITTTTRLFLDSEGNQNQSAAVLTGIEISAKAQSDDGDPLDYWRGFYAPRPEELPPFDSLKKTIRAVAETLSMQTKLKKEEDYSGPVLFLGKAATQLFFNLLGKGVSSPKSPVYENEMLSQRSSGKDLGRLSKRLGHRVMSKFLSAYDDPTTTAWKNNPLIGHFSVDDEGVCARHVDLVKEGKLISLLMSRSPIKKIRESNGHGRFRSESYGSRVCGMVGNLFITSKQSSSTEQLIDTLLAICRDYEIPYGIIITYLEPTKPQTLKDRYMRYFRSLTGVTEKPLLPAPITAYRVDTATGKISLIRGLDFSSITPRVLRDIIGASDEVYVDNFIYYDDEGNSYPMSVVAPAVLIEEMDLTTKETKPEKPPLLPHPYFKK</sequence>
<dbReference type="InterPro" id="IPR045569">
    <property type="entry name" value="Metalloprtase-TldD/E_C"/>
</dbReference>